<protein>
    <recommendedName>
        <fullName evidence="1">aminodeoxychorismate synthase</fullName>
        <ecNumber evidence="1">2.6.1.85</ecNumber>
    </recommendedName>
</protein>
<dbReference type="Pfam" id="PF00425">
    <property type="entry name" value="Chorismate_bind"/>
    <property type="match status" value="1"/>
</dbReference>
<dbReference type="InterPro" id="IPR019999">
    <property type="entry name" value="Anth_synth_I-like"/>
</dbReference>
<dbReference type="EMBL" id="LNYS01000006">
    <property type="protein sequence ID" value="KTD51600.1"/>
    <property type="molecule type" value="Genomic_DNA"/>
</dbReference>
<dbReference type="GO" id="GO:0009396">
    <property type="term" value="P:folic acid-containing compound biosynthetic process"/>
    <property type="evidence" value="ECO:0007669"/>
    <property type="project" value="InterPro"/>
</dbReference>
<keyword evidence="5" id="KW-0032">Aminotransferase</keyword>
<dbReference type="RefSeq" id="WP_058506567.1">
    <property type="nucleotide sequence ID" value="NZ_CAAAIK010000002.1"/>
</dbReference>
<evidence type="ECO:0000259" key="4">
    <source>
        <dbReference type="Pfam" id="PF04715"/>
    </source>
</evidence>
<evidence type="ECO:0000256" key="2">
    <source>
        <dbReference type="ARBA" id="ARBA00022679"/>
    </source>
</evidence>
<dbReference type="InterPro" id="IPR006805">
    <property type="entry name" value="Anth_synth_I_N"/>
</dbReference>
<reference evidence="5 6" key="1">
    <citation type="submission" date="2015-11" db="EMBL/GenBank/DDBJ databases">
        <title>Genomic analysis of 38 Legionella species identifies large and diverse effector repertoires.</title>
        <authorList>
            <person name="Burstein D."/>
            <person name="Amaro F."/>
            <person name="Zusman T."/>
            <person name="Lifshitz Z."/>
            <person name="Cohen O."/>
            <person name="Gilbert J.A."/>
            <person name="Pupko T."/>
            <person name="Shuman H.A."/>
            <person name="Segal G."/>
        </authorList>
    </citation>
    <scope>NUCLEOTIDE SEQUENCE [LARGE SCALE GENOMIC DNA]</scope>
    <source>
        <strain evidence="5 6">CDC#1442-AUS-E</strain>
    </source>
</reference>
<feature type="domain" description="Chorismate-utilising enzyme C-terminal" evidence="3">
    <location>
        <begin position="181"/>
        <end position="433"/>
    </location>
</feature>
<dbReference type="Gene3D" id="3.60.120.10">
    <property type="entry name" value="Anthranilate synthase"/>
    <property type="match status" value="1"/>
</dbReference>
<proteinExistence type="predicted"/>
<evidence type="ECO:0000256" key="1">
    <source>
        <dbReference type="ARBA" id="ARBA00013139"/>
    </source>
</evidence>
<dbReference type="NCBIfam" id="TIGR00553">
    <property type="entry name" value="pabB"/>
    <property type="match status" value="1"/>
</dbReference>
<sequence length="446" mass="49648">MFDYNILELSYPSNLCHNYGKFSQLSGFVLIESADQLRGRFDILTAFPYDLVNEKHLSDLSNLFIYLDSLLPPVYSNCDLPFQGGAIGYFSYDLACQLAGIEMKTHPDMEGMPLFHLGLYDWAIIVDHHLKKVSLFTANTRKETSEIAAAMAELWVEAGKEAATNGDYKIQLPLSSFISYDDYQNSFGFIQEALFQGRCYQANLTQCFSLNYEGNSYAIYQAIRALNPVPYGAFIKLENADILSFSPECFLTYKQGKLRTSPIKGTARNDENEANDDAVKLALINSEKNRAENIMIVDLLRNDLGKIAKKGSVRVTELCELQSYKGVHHLVSHIEAECREDIGMFEAFGACFPGGSITGAPKLESMKVIAESEAFGRGVYCGSIGYFSRHGRFDTNIAIRTITAKGNKLLFAAGGGIVIDSECDKEYDECFIKINPILKGLLENGK</sequence>
<dbReference type="Pfam" id="PF04715">
    <property type="entry name" value="Anth_synt_I_N"/>
    <property type="match status" value="1"/>
</dbReference>
<dbReference type="AlphaFoldDB" id="A0A0W0Y4F0"/>
<feature type="domain" description="Anthranilate synthase component I N-terminal" evidence="4">
    <location>
        <begin position="19"/>
        <end position="133"/>
    </location>
</feature>
<keyword evidence="2 5" id="KW-0808">Transferase</keyword>
<name>A0A0W0Y4F0_9GAMM</name>
<keyword evidence="6" id="KW-1185">Reference proteome</keyword>
<dbReference type="GO" id="GO:0046820">
    <property type="term" value="F:4-amino-4-deoxychorismate synthase activity"/>
    <property type="evidence" value="ECO:0007669"/>
    <property type="project" value="UniProtKB-EC"/>
</dbReference>
<dbReference type="InterPro" id="IPR015890">
    <property type="entry name" value="Chorismate_C"/>
</dbReference>
<dbReference type="STRING" id="45073.Lqui_0444"/>
<dbReference type="PATRIC" id="fig|45073.5.peg.472"/>
<dbReference type="PANTHER" id="PTHR11236">
    <property type="entry name" value="AMINOBENZOATE/ANTHRANILATE SYNTHASE"/>
    <property type="match status" value="1"/>
</dbReference>
<dbReference type="PANTHER" id="PTHR11236:SF50">
    <property type="entry name" value="AMINODEOXYCHORISMATE SYNTHASE COMPONENT 1"/>
    <property type="match status" value="1"/>
</dbReference>
<dbReference type="PRINTS" id="PR00095">
    <property type="entry name" value="ANTSNTHASEI"/>
</dbReference>
<dbReference type="InterPro" id="IPR005801">
    <property type="entry name" value="ADC_synthase"/>
</dbReference>
<gene>
    <name evidence="5" type="primary">pabB</name>
    <name evidence="5" type="ORF">Lqui_0444</name>
</gene>
<organism evidence="5 6">
    <name type="scientific">Legionella quinlivanii</name>
    <dbReference type="NCBI Taxonomy" id="45073"/>
    <lineage>
        <taxon>Bacteria</taxon>
        <taxon>Pseudomonadati</taxon>
        <taxon>Pseudomonadota</taxon>
        <taxon>Gammaproteobacteria</taxon>
        <taxon>Legionellales</taxon>
        <taxon>Legionellaceae</taxon>
        <taxon>Legionella</taxon>
    </lineage>
</organism>
<evidence type="ECO:0000313" key="5">
    <source>
        <dbReference type="EMBL" id="KTD51600.1"/>
    </source>
</evidence>
<dbReference type="EC" id="2.6.1.85" evidence="1"/>
<accession>A0A0W0Y4F0</accession>
<dbReference type="SUPFAM" id="SSF56322">
    <property type="entry name" value="ADC synthase"/>
    <property type="match status" value="1"/>
</dbReference>
<evidence type="ECO:0000313" key="6">
    <source>
        <dbReference type="Proteomes" id="UP000054618"/>
    </source>
</evidence>
<evidence type="ECO:0000259" key="3">
    <source>
        <dbReference type="Pfam" id="PF00425"/>
    </source>
</evidence>
<comment type="caution">
    <text evidence="5">The sequence shown here is derived from an EMBL/GenBank/DDBJ whole genome shotgun (WGS) entry which is preliminary data.</text>
</comment>
<dbReference type="GO" id="GO:0000162">
    <property type="term" value="P:L-tryptophan biosynthetic process"/>
    <property type="evidence" value="ECO:0007669"/>
    <property type="project" value="TreeGrafter"/>
</dbReference>
<dbReference type="Proteomes" id="UP000054618">
    <property type="component" value="Unassembled WGS sequence"/>
</dbReference>
<dbReference type="InterPro" id="IPR005802">
    <property type="entry name" value="ADC_synth_comp_1"/>
</dbReference>